<name>A0A2B7IBZ9_CUTAC</name>
<dbReference type="EMBL" id="MVCE01000002">
    <property type="protein sequence ID" value="PGF34859.1"/>
    <property type="molecule type" value="Genomic_DNA"/>
</dbReference>
<reference evidence="1 4" key="2">
    <citation type="submission" date="2018-08" db="EMBL/GenBank/DDBJ databases">
        <title>Genome sequencing of Cutibacterium acnes KCOM 1315.</title>
        <authorList>
            <person name="Kook J.-K."/>
            <person name="Park S.-N."/>
            <person name="Lim Y.K."/>
        </authorList>
    </citation>
    <scope>NUCLEOTIDE SEQUENCE [LARGE SCALE GENOMIC DNA]</scope>
    <source>
        <strain evidence="1 4">KCOM 1315</strain>
    </source>
</reference>
<dbReference type="Proteomes" id="UP000256621">
    <property type="component" value="Chromosome"/>
</dbReference>
<sequence>MSAHAYWEYIQFQGRPVTVFTTVTGAASSGSVATIVRVDLASHDIGWVHRR</sequence>
<dbReference type="RefSeq" id="WP_002516720.1">
    <property type="nucleotide sequence ID" value="NZ_AP019664.1"/>
</dbReference>
<keyword evidence="2" id="KW-0575">Peroxidase</keyword>
<accession>A0A2B7IBZ9</accession>
<gene>
    <name evidence="2" type="ORF">B1B09_04350</name>
    <name evidence="1" type="ORF">DXN06_05375</name>
</gene>
<dbReference type="Proteomes" id="UP000226191">
    <property type="component" value="Unassembled WGS sequence"/>
</dbReference>
<dbReference type="AlphaFoldDB" id="A0A2B7IBZ9"/>
<proteinExistence type="predicted"/>
<evidence type="ECO:0000313" key="3">
    <source>
        <dbReference type="Proteomes" id="UP000226191"/>
    </source>
</evidence>
<evidence type="ECO:0000313" key="2">
    <source>
        <dbReference type="EMBL" id="PGF34859.1"/>
    </source>
</evidence>
<dbReference type="EMBL" id="CP031442">
    <property type="protein sequence ID" value="AXM06636.1"/>
    <property type="molecule type" value="Genomic_DNA"/>
</dbReference>
<keyword evidence="2" id="KW-0560">Oxidoreductase</keyword>
<reference evidence="2 3" key="1">
    <citation type="submission" date="2017-02" db="EMBL/GenBank/DDBJ databases">
        <title>Prevalence of linear plasmids in Cutibacterium acnes isolates obtained from cancerous prostatic tissue.</title>
        <authorList>
            <person name="Davidsson S."/>
            <person name="Bruggemann H."/>
        </authorList>
    </citation>
    <scope>NUCLEOTIDE SEQUENCE [LARGE SCALE GENOMIC DNA]</scope>
    <source>
        <strain evidence="2 3">11-78</strain>
    </source>
</reference>
<dbReference type="GeneID" id="92856449"/>
<evidence type="ECO:0000313" key="4">
    <source>
        <dbReference type="Proteomes" id="UP000256621"/>
    </source>
</evidence>
<protein>
    <submittedName>
        <fullName evidence="2">Thiol peroxidase</fullName>
    </submittedName>
</protein>
<evidence type="ECO:0000313" key="1">
    <source>
        <dbReference type="EMBL" id="AXM06636.1"/>
    </source>
</evidence>
<dbReference type="GO" id="GO:0004601">
    <property type="term" value="F:peroxidase activity"/>
    <property type="evidence" value="ECO:0007669"/>
    <property type="project" value="UniProtKB-KW"/>
</dbReference>
<organism evidence="2 3">
    <name type="scientific">Cutibacterium acnes</name>
    <name type="common">Propionibacterium acnes</name>
    <dbReference type="NCBI Taxonomy" id="1747"/>
    <lineage>
        <taxon>Bacteria</taxon>
        <taxon>Bacillati</taxon>
        <taxon>Actinomycetota</taxon>
        <taxon>Actinomycetes</taxon>
        <taxon>Propionibacteriales</taxon>
        <taxon>Propionibacteriaceae</taxon>
        <taxon>Cutibacterium</taxon>
    </lineage>
</organism>